<organism evidence="3 4">
    <name type="scientific">Orchesella dallaii</name>
    <dbReference type="NCBI Taxonomy" id="48710"/>
    <lineage>
        <taxon>Eukaryota</taxon>
        <taxon>Metazoa</taxon>
        <taxon>Ecdysozoa</taxon>
        <taxon>Arthropoda</taxon>
        <taxon>Hexapoda</taxon>
        <taxon>Collembola</taxon>
        <taxon>Entomobryomorpha</taxon>
        <taxon>Entomobryoidea</taxon>
        <taxon>Orchesellidae</taxon>
        <taxon>Orchesellinae</taxon>
        <taxon>Orchesella</taxon>
    </lineage>
</organism>
<evidence type="ECO:0000256" key="2">
    <source>
        <dbReference type="ARBA" id="ARBA00022490"/>
    </source>
</evidence>
<reference evidence="3 4" key="1">
    <citation type="submission" date="2024-08" db="EMBL/GenBank/DDBJ databases">
        <authorList>
            <person name="Cucini C."/>
            <person name="Frati F."/>
        </authorList>
    </citation>
    <scope>NUCLEOTIDE SEQUENCE [LARGE SCALE GENOMIC DNA]</scope>
</reference>
<gene>
    <name evidence="3" type="ORF">ODALV1_LOCUS23202</name>
</gene>
<dbReference type="EMBL" id="CAXLJM020000078">
    <property type="protein sequence ID" value="CAL8129470.1"/>
    <property type="molecule type" value="Genomic_DNA"/>
</dbReference>
<comment type="subcellular location">
    <subcellularLocation>
        <location evidence="1">Cytoplasm</location>
    </subcellularLocation>
</comment>
<dbReference type="PANTHER" id="PTHR45418">
    <property type="entry name" value="CANCER/TESTIS ANTIGEN 55"/>
    <property type="match status" value="1"/>
</dbReference>
<keyword evidence="2" id="KW-0963">Cytoplasm</keyword>
<evidence type="ECO:0000256" key="1">
    <source>
        <dbReference type="ARBA" id="ARBA00004496"/>
    </source>
</evidence>
<dbReference type="PANTHER" id="PTHR45418:SF1">
    <property type="entry name" value="CANCER_TESTIS ANTIGEN 55"/>
    <property type="match status" value="1"/>
</dbReference>
<sequence>MTKLIKNYRSHPTLLTPPSRIFYDDELLSKASFEEAYALCQNLQLKHVLVSDGVPLIFHGVPKEKHNPLVMTKLIKNYRSHPTLLKLPSRIFYDDELLSKASFEVAYALCQDLQLKHVLVSDGVPLIFHGVPKEKHNSLVMTKLIKNYRSHPTLLTPPSRIFYDDELLSKASFEEAYALCQDLQLKHVLVSDGVPLIFHGVPKEKHNPLVMTKLIKNYRSHPTLLTPPSRIFYDDELLSKASFEEAYALCQDLQLKHVLVSDGVPLIFHGVPKEKHNSLVMTKLIKNYRSHPTLLTPPSRIFYDDELLSKASFEEAYALCQDLQLKHVLVSDGVPLIFHGVPKEKHNPLVMTKLIKNYRSHPTLLKLPSRIFYDDELLSKASFEVAYALCQDLQLKHVLVSDGVPLIFHGVPKEKHNSLVMTKLIKNYRSHPTLLTPPSRIFYDDELLSKASFEEAYALCQDLQLKHVLVSDGVPLIFHGVPKEKHNPLVMTKLIKNYRSHPTLLTPPSRIFYDDELLSKASFEETYALCQNLQLKHVLVSDGVPLIFHGVPKEKHNSLVMTKLIKNYRSHPTLLMPPSRIFYDDELLSKASFEEAYALCQNLQLKHVLVSDGVPLIFHGVPKEKHNPLVMTKLIKNYRSHPTLLTPPSRIFYDDELLSKASFEEAYALCQDLQLKHVLVSDGVPLIFHGVPKEKHNPLVMTKLIKNYRSHPTLLTPPSRIFYDDELLSKASFEEAYALCQNLQLKHVLVSDGVPLIFHGVPKEKHNSLVMTKLIKNYRSHPTLLTPPSRIFYDDELLSKASFEEAYALCQNLQLKHVLVSDGVPLIFHGVPKEKHNPLVMTKLIKNYRSHPTLLTPPSRIFYDDELLSKASFEEAYALCQDLQLKHVLVSDGVPLIFHGVPKEKHNPLVMTKLIKNYRSHPTLLTPPSRIFYDDELLSKASFEEAYALCQNLQLKHVLVSDGVPLIFHGVPKEKHNPLVMTKLIKNYRSHPTLLTPPSRIFYDDELLSKASFEEAYALCQDLQLKHVLVSDGVPLIFHGVPKEKHNSLVMTKLIKNYRSHPTLLTPPSRIFYDDELLSKASFEEAYALCQDLQLKHVLVSDGVPLIFHGVPKEKHNSLVMTKLIKNYRSHPTLLTPPSRIFYDDELLSKASFEEAYALCQDLQLKHVLVSDGVPLIFHGVPKEKHNPLVMTKLIKNYRSHPTLLTPPSRIFYDDELLSKASFEEAYAMCQNLQLKHVLVSDGVPLIFHGVPKEKHNPLVMTKLIKNYRSHPTLLKLPSRIFYDDELLSKASFEVAYALCQDLQLKHVLVSDGVPLIFHGVPKEKHNPLVMTKVIKNYRSHPTLLKLPSRIFYDDELLSKASFEEAYALCQNPQLKHVLVSDGVPLIFHGVQGSKY</sequence>
<protein>
    <submittedName>
        <fullName evidence="3">Uncharacterized protein</fullName>
    </submittedName>
</protein>
<keyword evidence="4" id="KW-1185">Reference proteome</keyword>
<evidence type="ECO:0000313" key="4">
    <source>
        <dbReference type="Proteomes" id="UP001642540"/>
    </source>
</evidence>
<dbReference type="Proteomes" id="UP001642540">
    <property type="component" value="Unassembled WGS sequence"/>
</dbReference>
<name>A0ABP1RKA1_9HEXA</name>
<comment type="caution">
    <text evidence="3">The sequence shown here is derived from an EMBL/GenBank/DDBJ whole genome shotgun (WGS) entry which is preliminary data.</text>
</comment>
<evidence type="ECO:0000313" key="3">
    <source>
        <dbReference type="EMBL" id="CAL8129470.1"/>
    </source>
</evidence>
<accession>A0ABP1RKA1</accession>
<proteinExistence type="predicted"/>